<evidence type="ECO:0000313" key="6">
    <source>
        <dbReference type="EMBL" id="GGM74122.1"/>
    </source>
</evidence>
<dbReference type="Pfam" id="PF01935">
    <property type="entry name" value="DUF87"/>
    <property type="match status" value="1"/>
</dbReference>
<reference evidence="6" key="1">
    <citation type="journal article" date="2014" name="Int. J. Syst. Evol. Microbiol.">
        <title>Complete genome sequence of Corynebacterium casei LMG S-19264T (=DSM 44701T), isolated from a smear-ripened cheese.</title>
        <authorList>
            <consortium name="US DOE Joint Genome Institute (JGI-PGF)"/>
            <person name="Walter F."/>
            <person name="Albersmeier A."/>
            <person name="Kalinowski J."/>
            <person name="Ruckert C."/>
        </authorList>
    </citation>
    <scope>NUCLEOTIDE SEQUENCE</scope>
    <source>
        <strain evidence="6">JCM 13583</strain>
    </source>
</reference>
<dbReference type="InterPro" id="IPR008571">
    <property type="entry name" value="HerA-like"/>
</dbReference>
<dbReference type="RefSeq" id="WP_306789760.1">
    <property type="nucleotide sequence ID" value="NZ_BMNY01000001.1"/>
</dbReference>
<comment type="caution">
    <text evidence="6">The sequence shown here is derived from an EMBL/GenBank/DDBJ whole genome shotgun (WGS) entry which is preliminary data.</text>
</comment>
<comment type="similarity">
    <text evidence="1">Belongs to the HerA family.</text>
</comment>
<evidence type="ECO:0000256" key="1">
    <source>
        <dbReference type="ARBA" id="ARBA00007816"/>
    </source>
</evidence>
<dbReference type="InterPro" id="IPR027417">
    <property type="entry name" value="P-loop_NTPase"/>
</dbReference>
<dbReference type="PANTHER" id="PTHR42957:SF1">
    <property type="entry name" value="HELICASE MJ1565-RELATED"/>
    <property type="match status" value="1"/>
</dbReference>
<dbReference type="GO" id="GO:0043138">
    <property type="term" value="F:3'-5' DNA helicase activity"/>
    <property type="evidence" value="ECO:0007669"/>
    <property type="project" value="UniProtKB-EC"/>
</dbReference>
<sequence>MYRKGYLVARNRIPTSGPLFLGRTANGIQVCATGEMLDTHWAVLGRTGSGKTTILKHVCEGLVRGGHNLVVIDPHMDLGSFCLSLLPERTLYISPRPVEVGGVQKALAMPVIGSSRDPELQSSLLKDVIVSSQDGVWGPRLQVIMRVLLSRFIQAGSTDLAAFAKTLLDRNALIRAVGDTEEPLLAQFIREITQDWKSWREYSSSTLNRLIPIVSDRGMLHIVSGRPGYDMGQMLWRGSVFVVDTSMIPRDTARVLAGLVLLSIFSHCASERPGRKTFVVVDEAHSVSQSVLETLLREGRKFNLHLILSTQFIRRDEPLYASVVNNCRTFVLFSLSGPEAAAVSGATGISGLEPVLSSMPSLTALLYSTAGPEPVGPVTFSTAPVHGANLAVDAIRRSVELYGTPLASPGSDGPSLHEYMVRALSSILSAKGIPWNIGRSVRGRIPDLTFDLDGREFVVEVEVSDLDRKSRVVGKMASYAGRDVVFLCDTGRVQDLCSILERPVEVREKSGLWLEIPAVLEGREIRFRDLGDFASHVWVLSFSSGRFYLHRSGRQVPFQPEDLLGDAPMISKMRSSFSGFPEAVWRLMVGEGQPAMAYSYVEEKVKFSSHVKAAFRSKVSARDVLVYSDLTRGSF</sequence>
<dbReference type="Gene3D" id="3.40.50.300">
    <property type="entry name" value="P-loop containing nucleotide triphosphate hydrolases"/>
    <property type="match status" value="2"/>
</dbReference>
<dbReference type="GO" id="GO:0043139">
    <property type="term" value="F:5'-3' DNA helicase activity"/>
    <property type="evidence" value="ECO:0007669"/>
    <property type="project" value="UniProtKB-EC"/>
</dbReference>
<dbReference type="AlphaFoldDB" id="A0AA37BS92"/>
<accession>A0AA37BS92</accession>
<organism evidence="6 7">
    <name type="scientific">Thermogymnomonas acidicola</name>
    <dbReference type="NCBI Taxonomy" id="399579"/>
    <lineage>
        <taxon>Archaea</taxon>
        <taxon>Methanobacteriati</taxon>
        <taxon>Thermoplasmatota</taxon>
        <taxon>Thermoplasmata</taxon>
        <taxon>Thermoplasmatales</taxon>
        <taxon>Thermogymnomonas</taxon>
    </lineage>
</organism>
<evidence type="ECO:0000259" key="5">
    <source>
        <dbReference type="Pfam" id="PF01935"/>
    </source>
</evidence>
<evidence type="ECO:0000256" key="3">
    <source>
        <dbReference type="ARBA" id="ARBA00048954"/>
    </source>
</evidence>
<evidence type="ECO:0000256" key="4">
    <source>
        <dbReference type="ARBA" id="ARBA00048988"/>
    </source>
</evidence>
<reference evidence="6" key="2">
    <citation type="submission" date="2022-09" db="EMBL/GenBank/DDBJ databases">
        <authorList>
            <person name="Sun Q."/>
            <person name="Ohkuma M."/>
        </authorList>
    </citation>
    <scope>NUCLEOTIDE SEQUENCE</scope>
    <source>
        <strain evidence="6">JCM 13583</strain>
    </source>
</reference>
<evidence type="ECO:0000313" key="7">
    <source>
        <dbReference type="Proteomes" id="UP000632195"/>
    </source>
</evidence>
<comment type="catalytic activity">
    <reaction evidence="3">
        <text>ATP + H2O = ADP + phosphate + H(+)</text>
        <dbReference type="Rhea" id="RHEA:13065"/>
        <dbReference type="ChEBI" id="CHEBI:15377"/>
        <dbReference type="ChEBI" id="CHEBI:15378"/>
        <dbReference type="ChEBI" id="CHEBI:30616"/>
        <dbReference type="ChEBI" id="CHEBI:43474"/>
        <dbReference type="ChEBI" id="CHEBI:456216"/>
        <dbReference type="EC" id="5.6.2.3"/>
    </reaction>
</comment>
<comment type="catalytic activity">
    <reaction evidence="2">
        <text>Couples ATP hydrolysis with the unwinding of duplex DNA by translocating in the 3'-5' direction.</text>
        <dbReference type="EC" id="5.6.2.4"/>
    </reaction>
</comment>
<dbReference type="InterPro" id="IPR002789">
    <property type="entry name" value="HerA_central"/>
</dbReference>
<keyword evidence="7" id="KW-1185">Reference proteome</keyword>
<evidence type="ECO:0000256" key="2">
    <source>
        <dbReference type="ARBA" id="ARBA00034617"/>
    </source>
</evidence>
<dbReference type="PANTHER" id="PTHR42957">
    <property type="entry name" value="HELICASE MJ1565-RELATED"/>
    <property type="match status" value="1"/>
</dbReference>
<dbReference type="EMBL" id="BMNY01000001">
    <property type="protein sequence ID" value="GGM74122.1"/>
    <property type="molecule type" value="Genomic_DNA"/>
</dbReference>
<gene>
    <name evidence="6" type="ORF">GCM10007108_10130</name>
</gene>
<comment type="catalytic activity">
    <reaction evidence="4">
        <text>ATP + H2O = ADP + phosphate + H(+)</text>
        <dbReference type="Rhea" id="RHEA:13065"/>
        <dbReference type="ChEBI" id="CHEBI:15377"/>
        <dbReference type="ChEBI" id="CHEBI:15378"/>
        <dbReference type="ChEBI" id="CHEBI:30616"/>
        <dbReference type="ChEBI" id="CHEBI:43474"/>
        <dbReference type="ChEBI" id="CHEBI:456216"/>
        <dbReference type="EC" id="5.6.2.4"/>
    </reaction>
</comment>
<protein>
    <recommendedName>
        <fullName evidence="5">Helicase HerA central domain-containing protein</fullName>
    </recommendedName>
</protein>
<name>A0AA37BS92_9ARCH</name>
<dbReference type="Proteomes" id="UP000632195">
    <property type="component" value="Unassembled WGS sequence"/>
</dbReference>
<proteinExistence type="inferred from homology"/>
<feature type="domain" description="Helicase HerA central" evidence="5">
    <location>
        <begin position="25"/>
        <end position="106"/>
    </location>
</feature>
<dbReference type="SUPFAM" id="SSF52540">
    <property type="entry name" value="P-loop containing nucleoside triphosphate hydrolases"/>
    <property type="match status" value="1"/>
</dbReference>